<gene>
    <name evidence="9" type="ORF">TRICI_001084</name>
</gene>
<dbReference type="GO" id="GO:0016829">
    <property type="term" value="F:lyase activity"/>
    <property type="evidence" value="ECO:0007669"/>
    <property type="project" value="UniProtKB-KW"/>
</dbReference>
<accession>A0A642VBL4</accession>
<keyword evidence="10" id="KW-1185">Reference proteome</keyword>
<keyword evidence="2" id="KW-0645">Protease</keyword>
<dbReference type="AlphaFoldDB" id="A0A642VBL4"/>
<evidence type="ECO:0000256" key="1">
    <source>
        <dbReference type="ARBA" id="ARBA00008136"/>
    </source>
</evidence>
<dbReference type="GO" id="GO:0106300">
    <property type="term" value="P:protein-DNA covalent cross-linking repair"/>
    <property type="evidence" value="ECO:0007669"/>
    <property type="project" value="InterPro"/>
</dbReference>
<dbReference type="PANTHER" id="PTHR13604:SF0">
    <property type="entry name" value="ABASIC SITE PROCESSING PROTEIN HMCES"/>
    <property type="match status" value="1"/>
</dbReference>
<dbReference type="OrthoDB" id="2111841at2759"/>
<evidence type="ECO:0000256" key="8">
    <source>
        <dbReference type="SAM" id="MobiDB-lite"/>
    </source>
</evidence>
<name>A0A642VBL4_9ASCO</name>
<feature type="compositionally biased region" description="Acidic residues" evidence="8">
    <location>
        <begin position="325"/>
        <end position="342"/>
    </location>
</feature>
<dbReference type="InterPro" id="IPR003738">
    <property type="entry name" value="SRAP"/>
</dbReference>
<dbReference type="PANTHER" id="PTHR13604">
    <property type="entry name" value="DC12-RELATED"/>
    <property type="match status" value="1"/>
</dbReference>
<feature type="compositionally biased region" description="Acidic residues" evidence="8">
    <location>
        <begin position="244"/>
        <end position="281"/>
    </location>
</feature>
<feature type="compositionally biased region" description="Acidic residues" evidence="8">
    <location>
        <begin position="350"/>
        <end position="367"/>
    </location>
</feature>
<proteinExistence type="inferred from homology"/>
<keyword evidence="6" id="KW-0238">DNA-binding</keyword>
<evidence type="ECO:0000256" key="4">
    <source>
        <dbReference type="ARBA" id="ARBA00022801"/>
    </source>
</evidence>
<evidence type="ECO:0000256" key="3">
    <source>
        <dbReference type="ARBA" id="ARBA00022763"/>
    </source>
</evidence>
<reference evidence="9" key="1">
    <citation type="journal article" date="2019" name="G3 (Bethesda)">
        <title>Genome Assemblies of Two Rare Opportunistic Yeast Pathogens: Diutina rugosa (syn. Candida rugosa) and Trichomonascus ciferrii (syn. Candida ciferrii).</title>
        <authorList>
            <person name="Mixao V."/>
            <person name="Saus E."/>
            <person name="Hansen A.P."/>
            <person name="Lass-Florl C."/>
            <person name="Gabaldon T."/>
        </authorList>
    </citation>
    <scope>NUCLEOTIDE SEQUENCE</scope>
    <source>
        <strain evidence="9">CBS 4856</strain>
    </source>
</reference>
<evidence type="ECO:0000256" key="2">
    <source>
        <dbReference type="ARBA" id="ARBA00022670"/>
    </source>
</evidence>
<feature type="compositionally biased region" description="Basic and acidic residues" evidence="8">
    <location>
        <begin position="220"/>
        <end position="243"/>
    </location>
</feature>
<protein>
    <recommendedName>
        <fullName evidence="11">DUF159-domain-containing protein</fullName>
    </recommendedName>
</protein>
<sequence>MCPGRYGPVYLHDDEKNENVIDFYKWGLTPPFLDSEKDFNAFDCRKDHLTGSRSLWNHAKQRQRCLVFAEGYFEWFNRKKEKIPYFVKRADANLMCFAGLWEKNEKVSNSPLYTYTIVTTEAPDEIKWLKNRMPVILDPKKDKELIEKWIDPEVRWEQHQDELMDSLPQFDPEYLVIYEVPGEVGKVTNNYKDLTRPVSHKNQKSDTQSERTGSTKRTSSSREKERKPPYEGGDASKDDVEEKDREDEEEEDVVRPEDEAELEDEQEQNDPPALEEDEEVGMEEREPKVRRKGYLASKNTTTEPIMEEKNQDELAQDESGASSGEEYEENVEFIAPEDEEEEAPIRELDDPLLEEQADFPIEEEDEE</sequence>
<evidence type="ECO:0000313" key="9">
    <source>
        <dbReference type="EMBL" id="KAA8916786.1"/>
    </source>
</evidence>
<dbReference type="Gene3D" id="3.90.1680.10">
    <property type="entry name" value="SOS response associated peptidase-like"/>
    <property type="match status" value="1"/>
</dbReference>
<dbReference type="EMBL" id="SWFS01000082">
    <property type="protein sequence ID" value="KAA8916786.1"/>
    <property type="molecule type" value="Genomic_DNA"/>
</dbReference>
<evidence type="ECO:0000256" key="6">
    <source>
        <dbReference type="ARBA" id="ARBA00023125"/>
    </source>
</evidence>
<evidence type="ECO:0000256" key="7">
    <source>
        <dbReference type="ARBA" id="ARBA00023239"/>
    </source>
</evidence>
<keyword evidence="4" id="KW-0378">Hydrolase</keyword>
<dbReference type="GO" id="GO:0008233">
    <property type="term" value="F:peptidase activity"/>
    <property type="evidence" value="ECO:0007669"/>
    <property type="project" value="UniProtKB-KW"/>
</dbReference>
<keyword evidence="3" id="KW-0227">DNA damage</keyword>
<keyword evidence="7" id="KW-0456">Lyase</keyword>
<comment type="caution">
    <text evidence="9">The sequence shown here is derived from an EMBL/GenBank/DDBJ whole genome shotgun (WGS) entry which is preliminary data.</text>
</comment>
<dbReference type="Proteomes" id="UP000761534">
    <property type="component" value="Unassembled WGS sequence"/>
</dbReference>
<evidence type="ECO:0008006" key="11">
    <source>
        <dbReference type="Google" id="ProtNLM"/>
    </source>
</evidence>
<dbReference type="GO" id="GO:0003697">
    <property type="term" value="F:single-stranded DNA binding"/>
    <property type="evidence" value="ECO:0007669"/>
    <property type="project" value="InterPro"/>
</dbReference>
<keyword evidence="5" id="KW-0190">Covalent protein-DNA linkage</keyword>
<feature type="region of interest" description="Disordered" evidence="8">
    <location>
        <begin position="189"/>
        <end position="367"/>
    </location>
</feature>
<evidence type="ECO:0000256" key="5">
    <source>
        <dbReference type="ARBA" id="ARBA00023124"/>
    </source>
</evidence>
<dbReference type="SUPFAM" id="SSF143081">
    <property type="entry name" value="BB1717-like"/>
    <property type="match status" value="1"/>
</dbReference>
<dbReference type="VEuPathDB" id="FungiDB:TRICI_001084"/>
<dbReference type="Pfam" id="PF02586">
    <property type="entry name" value="SRAP"/>
    <property type="match status" value="1"/>
</dbReference>
<evidence type="ECO:0000313" key="10">
    <source>
        <dbReference type="Proteomes" id="UP000761534"/>
    </source>
</evidence>
<organism evidence="9 10">
    <name type="scientific">Trichomonascus ciferrii</name>
    <dbReference type="NCBI Taxonomy" id="44093"/>
    <lineage>
        <taxon>Eukaryota</taxon>
        <taxon>Fungi</taxon>
        <taxon>Dikarya</taxon>
        <taxon>Ascomycota</taxon>
        <taxon>Saccharomycotina</taxon>
        <taxon>Dipodascomycetes</taxon>
        <taxon>Dipodascales</taxon>
        <taxon>Trichomonascaceae</taxon>
        <taxon>Trichomonascus</taxon>
        <taxon>Trichomonascus ciferrii complex</taxon>
    </lineage>
</organism>
<dbReference type="InterPro" id="IPR036590">
    <property type="entry name" value="SRAP-like"/>
</dbReference>
<dbReference type="GO" id="GO:0006508">
    <property type="term" value="P:proteolysis"/>
    <property type="evidence" value="ECO:0007669"/>
    <property type="project" value="UniProtKB-KW"/>
</dbReference>
<comment type="similarity">
    <text evidence="1">Belongs to the SOS response-associated peptidase family.</text>
</comment>